<dbReference type="Proteomes" id="UP000243975">
    <property type="component" value="Unassembled WGS sequence"/>
</dbReference>
<name>A0A103XV92_CYNCS</name>
<evidence type="ECO:0000256" key="1">
    <source>
        <dbReference type="SAM" id="MobiDB-lite"/>
    </source>
</evidence>
<protein>
    <submittedName>
        <fullName evidence="2">Uncharacterized protein</fullName>
    </submittedName>
</protein>
<comment type="caution">
    <text evidence="2">The sequence shown here is derived from an EMBL/GenBank/DDBJ whole genome shotgun (WGS) entry which is preliminary data.</text>
</comment>
<accession>A0A103XV92</accession>
<proteinExistence type="predicted"/>
<dbReference type="AlphaFoldDB" id="A0A103XV92"/>
<evidence type="ECO:0000313" key="2">
    <source>
        <dbReference type="EMBL" id="KVH97470.1"/>
    </source>
</evidence>
<keyword evidence="3" id="KW-1185">Reference proteome</keyword>
<organism evidence="2 3">
    <name type="scientific">Cynara cardunculus var. scolymus</name>
    <name type="common">Globe artichoke</name>
    <name type="synonym">Cynara scolymus</name>
    <dbReference type="NCBI Taxonomy" id="59895"/>
    <lineage>
        <taxon>Eukaryota</taxon>
        <taxon>Viridiplantae</taxon>
        <taxon>Streptophyta</taxon>
        <taxon>Embryophyta</taxon>
        <taxon>Tracheophyta</taxon>
        <taxon>Spermatophyta</taxon>
        <taxon>Magnoliopsida</taxon>
        <taxon>eudicotyledons</taxon>
        <taxon>Gunneridae</taxon>
        <taxon>Pentapetalae</taxon>
        <taxon>asterids</taxon>
        <taxon>campanulids</taxon>
        <taxon>Asterales</taxon>
        <taxon>Asteraceae</taxon>
        <taxon>Carduoideae</taxon>
        <taxon>Cardueae</taxon>
        <taxon>Carduinae</taxon>
        <taxon>Cynara</taxon>
    </lineage>
</organism>
<dbReference type="Gramene" id="KVH97470">
    <property type="protein sequence ID" value="KVH97470"/>
    <property type="gene ID" value="Ccrd_000444"/>
</dbReference>
<feature type="region of interest" description="Disordered" evidence="1">
    <location>
        <begin position="94"/>
        <end position="118"/>
    </location>
</feature>
<gene>
    <name evidence="2" type="ORF">Ccrd_000444</name>
</gene>
<evidence type="ECO:0000313" key="3">
    <source>
        <dbReference type="Proteomes" id="UP000243975"/>
    </source>
</evidence>
<dbReference type="EMBL" id="LEKV01003831">
    <property type="protein sequence ID" value="KVH97470.1"/>
    <property type="molecule type" value="Genomic_DNA"/>
</dbReference>
<reference evidence="2 3" key="1">
    <citation type="journal article" date="2016" name="Sci. Rep.">
        <title>The genome sequence of the outbreeding globe artichoke constructed de novo incorporating a phase-aware low-pass sequencing strategy of F1 progeny.</title>
        <authorList>
            <person name="Scaglione D."/>
            <person name="Reyes-Chin-Wo S."/>
            <person name="Acquadro A."/>
            <person name="Froenicke L."/>
            <person name="Portis E."/>
            <person name="Beitel C."/>
            <person name="Tirone M."/>
            <person name="Mauro R."/>
            <person name="Lo Monaco A."/>
            <person name="Mauromicale G."/>
            <person name="Faccioli P."/>
            <person name="Cattivelli L."/>
            <person name="Rieseberg L."/>
            <person name="Michelmore R."/>
            <person name="Lanteri S."/>
        </authorList>
    </citation>
    <scope>NUCLEOTIDE SEQUENCE [LARGE SCALE GENOMIC DNA]</scope>
    <source>
        <strain evidence="2">2C</strain>
    </source>
</reference>
<sequence length="118" mass="12372">MHRSYLISKTPFMVSSFIKNLSGLNSIGSSHTFGSQPISATKKLMVAPSGILYPSTSTSFVTLCGSRRWPDGCLLSPSKTTAFRYGIFCRSSSFITDSSSTPGDGGGGGGPTTEMISS</sequence>